<comment type="caution">
    <text evidence="5">The sequence shown here is derived from an EMBL/GenBank/DDBJ whole genome shotgun (WGS) entry which is preliminary data.</text>
</comment>
<dbReference type="InterPro" id="IPR028345">
    <property type="entry name" value="Antibiotic_NAT-like"/>
</dbReference>
<gene>
    <name evidence="5" type="ORF">JOD45_000363</name>
</gene>
<evidence type="ECO:0000256" key="4">
    <source>
        <dbReference type="RuleBase" id="RU365031"/>
    </source>
</evidence>
<sequence length="269" mass="29806">MAEKSIIENTPEPRTRMNLAEDLCKLGLASGMTVIVHSSMSSIGWVCGGPVAVVQALMDVITPQGTIVMPAQTTHYSDPACWENPPVPTAWHEKIRKEMPAFESEITPTLGMGVIAETFRTFPSVYRSNHPAYSFAAWGKDAEAITHSHSLDNGLGERSPLARIYEKDGWILMLGTGYNTNTSFHLAEYRSGVRKAIQAGAPIIENGKRVWSTYHDIALDEECFQEIGDEMEKVIPVKRGKAGSARSYLFRQREAVDFAKAWLIRSCSK</sequence>
<dbReference type="SUPFAM" id="SSF110710">
    <property type="entry name" value="TTHA0583/YokD-like"/>
    <property type="match status" value="1"/>
</dbReference>
<dbReference type="Pfam" id="PF02522">
    <property type="entry name" value="Antibiotic_NAT"/>
    <property type="match status" value="1"/>
</dbReference>
<name>A0ABS2PVU5_9BACL</name>
<dbReference type="GO" id="GO:0046353">
    <property type="term" value="F:aminoglycoside 3-N-acetyltransferase activity"/>
    <property type="evidence" value="ECO:0007669"/>
    <property type="project" value="UniProtKB-EC"/>
</dbReference>
<dbReference type="RefSeq" id="WP_205002122.1">
    <property type="nucleotide sequence ID" value="NZ_JAFBER010000001.1"/>
</dbReference>
<dbReference type="InterPro" id="IPR003679">
    <property type="entry name" value="Amioglycoside_AcTrfase"/>
</dbReference>
<comment type="similarity">
    <text evidence="1 4">Belongs to the antibiotic N-acetyltransferase family.</text>
</comment>
<evidence type="ECO:0000313" key="6">
    <source>
        <dbReference type="Proteomes" id="UP000808914"/>
    </source>
</evidence>
<keyword evidence="3 4" id="KW-0012">Acyltransferase</keyword>
<keyword evidence="2 4" id="KW-0808">Transferase</keyword>
<dbReference type="Proteomes" id="UP000808914">
    <property type="component" value="Unassembled WGS sequence"/>
</dbReference>
<organism evidence="5 6">
    <name type="scientific">Scopulibacillus daqui</name>
    <dbReference type="NCBI Taxonomy" id="1469162"/>
    <lineage>
        <taxon>Bacteria</taxon>
        <taxon>Bacillati</taxon>
        <taxon>Bacillota</taxon>
        <taxon>Bacilli</taxon>
        <taxon>Bacillales</taxon>
        <taxon>Sporolactobacillaceae</taxon>
        <taxon>Scopulibacillus</taxon>
    </lineage>
</organism>
<evidence type="ECO:0000256" key="2">
    <source>
        <dbReference type="ARBA" id="ARBA00022679"/>
    </source>
</evidence>
<evidence type="ECO:0000256" key="3">
    <source>
        <dbReference type="ARBA" id="ARBA00023315"/>
    </source>
</evidence>
<evidence type="ECO:0000256" key="1">
    <source>
        <dbReference type="ARBA" id="ARBA00006383"/>
    </source>
</evidence>
<evidence type="ECO:0000313" key="5">
    <source>
        <dbReference type="EMBL" id="MBM7644172.1"/>
    </source>
</evidence>
<proteinExistence type="inferred from homology"/>
<reference evidence="5 6" key="1">
    <citation type="submission" date="2021-01" db="EMBL/GenBank/DDBJ databases">
        <title>Genomic Encyclopedia of Type Strains, Phase IV (KMG-IV): sequencing the most valuable type-strain genomes for metagenomic binning, comparative biology and taxonomic classification.</title>
        <authorList>
            <person name="Goeker M."/>
        </authorList>
    </citation>
    <scope>NUCLEOTIDE SEQUENCE [LARGE SCALE GENOMIC DNA]</scope>
    <source>
        <strain evidence="5 6">DSM 28236</strain>
    </source>
</reference>
<dbReference type="PANTHER" id="PTHR11104:SF0">
    <property type="entry name" value="SPBETA PROPHAGE-DERIVED AMINOGLYCOSIDE N(3')-ACETYLTRANSFERASE-LIKE PROTEIN YOKD"/>
    <property type="match status" value="1"/>
</dbReference>
<keyword evidence="6" id="KW-1185">Reference proteome</keyword>
<keyword evidence="4" id="KW-0046">Antibiotic resistance</keyword>
<dbReference type="PANTHER" id="PTHR11104">
    <property type="entry name" value="AMINOGLYCOSIDE N3-ACETYLTRANSFERASE"/>
    <property type="match status" value="1"/>
</dbReference>
<dbReference type="EMBL" id="JAFBER010000001">
    <property type="protein sequence ID" value="MBM7644172.1"/>
    <property type="molecule type" value="Genomic_DNA"/>
</dbReference>
<comment type="catalytic activity">
    <reaction evidence="4">
        <text>a 2-deoxystreptamine antibiotic + acetyl-CoA = an N(3)-acetyl-2-deoxystreptamine antibiotic + CoA + H(+)</text>
        <dbReference type="Rhea" id="RHEA:12665"/>
        <dbReference type="ChEBI" id="CHEBI:15378"/>
        <dbReference type="ChEBI" id="CHEBI:57287"/>
        <dbReference type="ChEBI" id="CHEBI:57288"/>
        <dbReference type="ChEBI" id="CHEBI:57921"/>
        <dbReference type="ChEBI" id="CHEBI:77452"/>
        <dbReference type="EC" id="2.3.1.81"/>
    </reaction>
</comment>
<accession>A0ABS2PVU5</accession>
<dbReference type="EC" id="2.3.1.-" evidence="4"/>
<protein>
    <recommendedName>
        <fullName evidence="4">Aminoglycoside N(3)-acetyltransferase</fullName>
        <ecNumber evidence="4">2.3.1.-</ecNumber>
    </recommendedName>
</protein>